<evidence type="ECO:0000256" key="2">
    <source>
        <dbReference type="RuleBase" id="RU003707"/>
    </source>
</evidence>
<dbReference type="GO" id="GO:0016853">
    <property type="term" value="F:isomerase activity"/>
    <property type="evidence" value="ECO:0007669"/>
    <property type="project" value="UniProtKB-KW"/>
</dbReference>
<dbReference type="PANTHER" id="PTHR43802:SF1">
    <property type="entry name" value="IP11341P-RELATED"/>
    <property type="match status" value="1"/>
</dbReference>
<gene>
    <name evidence="3" type="ORF">GXX48_17715</name>
</gene>
<evidence type="ECO:0000313" key="4">
    <source>
        <dbReference type="Proteomes" id="UP000551563"/>
    </source>
</evidence>
<dbReference type="CDD" id="cd06558">
    <property type="entry name" value="crotonase-like"/>
    <property type="match status" value="1"/>
</dbReference>
<dbReference type="PROSITE" id="PS00166">
    <property type="entry name" value="ENOYL_COA_HYDRATASE"/>
    <property type="match status" value="1"/>
</dbReference>
<dbReference type="PANTHER" id="PTHR43802">
    <property type="entry name" value="ENOYL-COA HYDRATASE"/>
    <property type="match status" value="1"/>
</dbReference>
<keyword evidence="3" id="KW-0413">Isomerase</keyword>
<sequence length="272" mass="29750">MASQYETIQTANEQGIGRIILNRPKTLNAINGLMIREVTAALKELEANRSVRAVVLSGEGRAFSAGFDLKESSEKNYTTASDWRPVLEADFEFIMQFWECKKPTISAVHGYCLAGGLELALACDITIASEDTVLGEPEVRFGSGIVALIVPWIVSPKHAKDILLTGNDKIPASRAADIGLITEMVPTGQHLERALEKAREIATGAPLAVELTKRAINRSFDLRGMRASLLAALDTDIIIEASGGPERSEFNRIRKEEGLKEAIAWRDARYAK</sequence>
<dbReference type="AlphaFoldDB" id="A0A7V6U115"/>
<protein>
    <submittedName>
        <fullName evidence="3">Enoyl-CoA hydratase/isomerase family protein</fullName>
    </submittedName>
</protein>
<proteinExistence type="inferred from homology"/>
<accession>A0A7V6U115</accession>
<name>A0A7V6U115_9HYPH</name>
<reference evidence="3 4" key="1">
    <citation type="journal article" date="2020" name="Biotechnol. Biofuels">
        <title>New insights from the biogas microbiome by comprehensive genome-resolved metagenomics of nearly 1600 species originating from multiple anaerobic digesters.</title>
        <authorList>
            <person name="Campanaro S."/>
            <person name="Treu L."/>
            <person name="Rodriguez-R L.M."/>
            <person name="Kovalovszki A."/>
            <person name="Ziels R.M."/>
            <person name="Maus I."/>
            <person name="Zhu X."/>
            <person name="Kougias P.G."/>
            <person name="Basile A."/>
            <person name="Luo G."/>
            <person name="Schluter A."/>
            <person name="Konstantinidis K.T."/>
            <person name="Angelidaki I."/>
        </authorList>
    </citation>
    <scope>NUCLEOTIDE SEQUENCE [LARGE SCALE GENOMIC DNA]</scope>
    <source>
        <strain evidence="3">AS04akNAM_66</strain>
    </source>
</reference>
<dbReference type="InterPro" id="IPR001753">
    <property type="entry name" value="Enoyl-CoA_hydra/iso"/>
</dbReference>
<evidence type="ECO:0000256" key="1">
    <source>
        <dbReference type="ARBA" id="ARBA00005254"/>
    </source>
</evidence>
<dbReference type="InterPro" id="IPR029045">
    <property type="entry name" value="ClpP/crotonase-like_dom_sf"/>
</dbReference>
<comment type="caution">
    <text evidence="3">The sequence shown here is derived from an EMBL/GenBank/DDBJ whole genome shotgun (WGS) entry which is preliminary data.</text>
</comment>
<dbReference type="Pfam" id="PF00378">
    <property type="entry name" value="ECH_1"/>
    <property type="match status" value="1"/>
</dbReference>
<organism evidence="3 4">
    <name type="scientific">Brucella intermedia</name>
    <dbReference type="NCBI Taxonomy" id="94625"/>
    <lineage>
        <taxon>Bacteria</taxon>
        <taxon>Pseudomonadati</taxon>
        <taxon>Pseudomonadota</taxon>
        <taxon>Alphaproteobacteria</taxon>
        <taxon>Hyphomicrobiales</taxon>
        <taxon>Brucellaceae</taxon>
        <taxon>Brucella/Ochrobactrum group</taxon>
        <taxon>Brucella</taxon>
    </lineage>
</organism>
<dbReference type="Proteomes" id="UP000551563">
    <property type="component" value="Unassembled WGS sequence"/>
</dbReference>
<evidence type="ECO:0000313" key="3">
    <source>
        <dbReference type="EMBL" id="HHV69458.1"/>
    </source>
</evidence>
<dbReference type="SUPFAM" id="SSF52096">
    <property type="entry name" value="ClpP/crotonase"/>
    <property type="match status" value="1"/>
</dbReference>
<dbReference type="EMBL" id="DUMN01000502">
    <property type="protein sequence ID" value="HHV69458.1"/>
    <property type="molecule type" value="Genomic_DNA"/>
</dbReference>
<dbReference type="Gene3D" id="3.90.226.10">
    <property type="entry name" value="2-enoyl-CoA Hydratase, Chain A, domain 1"/>
    <property type="match status" value="1"/>
</dbReference>
<comment type="similarity">
    <text evidence="1 2">Belongs to the enoyl-CoA hydratase/isomerase family.</text>
</comment>
<dbReference type="InterPro" id="IPR018376">
    <property type="entry name" value="Enoyl-CoA_hyd/isom_CS"/>
</dbReference>